<organism evidence="3 4">
    <name type="scientific">Sediminibacterium goheungense</name>
    <dbReference type="NCBI Taxonomy" id="1086393"/>
    <lineage>
        <taxon>Bacteria</taxon>
        <taxon>Pseudomonadati</taxon>
        <taxon>Bacteroidota</taxon>
        <taxon>Chitinophagia</taxon>
        <taxon>Chitinophagales</taxon>
        <taxon>Chitinophagaceae</taxon>
        <taxon>Sediminibacterium</taxon>
    </lineage>
</organism>
<dbReference type="GO" id="GO:0004180">
    <property type="term" value="F:carboxypeptidase activity"/>
    <property type="evidence" value="ECO:0007669"/>
    <property type="project" value="UniProtKB-KW"/>
</dbReference>
<evidence type="ECO:0000313" key="3">
    <source>
        <dbReference type="EMBL" id="TDO28264.1"/>
    </source>
</evidence>
<dbReference type="Pfam" id="PF13620">
    <property type="entry name" value="CarboxypepD_reg"/>
    <property type="match status" value="1"/>
</dbReference>
<dbReference type="InterPro" id="IPR008969">
    <property type="entry name" value="CarboxyPept-like_regulatory"/>
</dbReference>
<dbReference type="Pfam" id="PF14905">
    <property type="entry name" value="OMP_b-brl_3"/>
    <property type="match status" value="1"/>
</dbReference>
<dbReference type="InterPro" id="IPR041700">
    <property type="entry name" value="OMP_b-brl_3"/>
</dbReference>
<feature type="signal peptide" evidence="1">
    <location>
        <begin position="1"/>
        <end position="21"/>
    </location>
</feature>
<dbReference type="Gene3D" id="2.60.40.1120">
    <property type="entry name" value="Carboxypeptidase-like, regulatory domain"/>
    <property type="match status" value="1"/>
</dbReference>
<evidence type="ECO:0000256" key="1">
    <source>
        <dbReference type="SAM" id="SignalP"/>
    </source>
</evidence>
<keyword evidence="1" id="KW-0732">Signal</keyword>
<evidence type="ECO:0000313" key="4">
    <source>
        <dbReference type="Proteomes" id="UP000295741"/>
    </source>
</evidence>
<comment type="caution">
    <text evidence="3">The sequence shown here is derived from an EMBL/GenBank/DDBJ whole genome shotgun (WGS) entry which is preliminary data.</text>
</comment>
<keyword evidence="3" id="KW-0121">Carboxypeptidase</keyword>
<sequence>MRKLTALLVVIGLLTITDSFAQNVSLKGKVVDTTNKVNLRDAVITLLDRKDSSLVKFVRTVADGAFTMKDLLPGRYIIMVSYPGYVEMMDTLLLKTNDDIDFNQITLNTRAHILQEVIVKQTIAPIRFKGDTLIFTADSFKVKPGATVEDLLKILPGFTVNSKGEITAQGQQVQKVYVDGEEFFGDDPTMATQNLNKKDVAQIQLFDKKSDQATLTGIDDGEKQKAINIVLKDDAKKGYFGRIEGGSDFNKYYQGKATANRFTSTMKAGGYIGIDRTGRNSMTWEDMENFGGFSPVEENGQTYLMFENDSYNFFNSQGIPENLQSAFMLNKKFGRFKNSTANNYSFNRQFIAGNSYNNSQYILPDTLYYYNQFNSNRSTRSKHGFSTRNEINLDSFNTITINARAGFTKSSGSSFGTTEYLSEEKTLVNNSARSNNTDGTNNQTSADIFYKRKLNKTGTKVLTINGGYSNTINDNTGYLKNTINYYSNGLFDSSQIIDQLKLNNNTSTSYKGLISYVHPFNTKSSLNINYTLNASTSDQNIRTLEKMSTGKYDSLNTRFSNHFAFKSSSHRGGLTYTYNTKKIYLRAGLAIQDLSLKQTNLINDSSYARDFVNFFPSSNLRWKFSQSGSFSFSYSGNTQQPQLAQLQPILNNADPLNLTIGNQNLKPAFTHSFNFDLSDYKVLTGASKSVWAYLNFTENAFSSKTVVDNKGVRTTQTVNVNGNYNYYLSMGFGRKIKALDMTYRLSPRISGSRFKSFVNGSENTTHTLSLTPAVSFSKNIEKKMDVYLSYNPTFTRSNSTINRGQRTQYWIQSIYLDFSYTIMQGFQFNNNIQANYRQKLSPNDRSTNAFIWNISLEKKMSKKQDITALVSVNDLLNQQIGFNRNVSSNFISESTYDMVQRYTMFSLRWKFSKNRKQNSDEE</sequence>
<keyword evidence="3" id="KW-0378">Hydrolase</keyword>
<gene>
    <name evidence="3" type="ORF">BC659_0327</name>
</gene>
<keyword evidence="4" id="KW-1185">Reference proteome</keyword>
<evidence type="ECO:0000259" key="2">
    <source>
        <dbReference type="Pfam" id="PF14905"/>
    </source>
</evidence>
<protein>
    <submittedName>
        <fullName evidence="3">Carboxypeptidase family protein</fullName>
    </submittedName>
</protein>
<dbReference type="Proteomes" id="UP000295741">
    <property type="component" value="Unassembled WGS sequence"/>
</dbReference>
<dbReference type="EMBL" id="SNWP01000010">
    <property type="protein sequence ID" value="TDO28264.1"/>
    <property type="molecule type" value="Genomic_DNA"/>
</dbReference>
<reference evidence="3 4" key="1">
    <citation type="submission" date="2019-03" db="EMBL/GenBank/DDBJ databases">
        <title>Genomic Encyclopedia of Archaeal and Bacterial Type Strains, Phase II (KMG-II): from individual species to whole genera.</title>
        <authorList>
            <person name="Goeker M."/>
        </authorList>
    </citation>
    <scope>NUCLEOTIDE SEQUENCE [LARGE SCALE GENOMIC DNA]</scope>
    <source>
        <strain evidence="3 4">DSM 28323</strain>
    </source>
</reference>
<dbReference type="RefSeq" id="WP_162847319.1">
    <property type="nucleotide sequence ID" value="NZ_SNWP01000010.1"/>
</dbReference>
<accession>A0A4R6IZE4</accession>
<keyword evidence="3" id="KW-0645">Protease</keyword>
<name>A0A4R6IZE4_9BACT</name>
<dbReference type="AlphaFoldDB" id="A0A4R6IZE4"/>
<proteinExistence type="predicted"/>
<dbReference type="SUPFAM" id="SSF56935">
    <property type="entry name" value="Porins"/>
    <property type="match status" value="1"/>
</dbReference>
<feature type="chain" id="PRO_5020531591" evidence="1">
    <location>
        <begin position="22"/>
        <end position="922"/>
    </location>
</feature>
<feature type="domain" description="Outer membrane protein beta-barrel" evidence="2">
    <location>
        <begin position="453"/>
        <end position="736"/>
    </location>
</feature>
<dbReference type="SUPFAM" id="SSF49464">
    <property type="entry name" value="Carboxypeptidase regulatory domain-like"/>
    <property type="match status" value="1"/>
</dbReference>